<sequence length="239" mass="27482">MNDKLVLCIPGQWKDEDKLIRKLTRKSSGEYSLTGGLLLDTKRNRAFEIRIEEQDPKLAEAFYLSSKGDFSDKTMQKVEKHTKVIYLSGYMGSAEAVQRMIAPVQMLLACGGVAVKIENCDKAFTPEEWNMIGEEARLDQLLNTMISYMQDEHYFYSCGMQMFGLPDVALSKDTDPDASLQVMSQFLYLMMNAREGTKDKLNEFKLYGTTYQYHHQESFFEEESSHITNPYGIYVLTEM</sequence>
<dbReference type="Proteomes" id="UP001236415">
    <property type="component" value="Chromosome"/>
</dbReference>
<protein>
    <recommendedName>
        <fullName evidence="3">DUF4261 domain-containing protein</fullName>
    </recommendedName>
</protein>
<dbReference type="EMBL" id="CP127162">
    <property type="protein sequence ID" value="WIV19027.1"/>
    <property type="molecule type" value="Genomic_DNA"/>
</dbReference>
<evidence type="ECO:0000313" key="2">
    <source>
        <dbReference type="Proteomes" id="UP001236415"/>
    </source>
</evidence>
<reference evidence="1 2" key="1">
    <citation type="submission" date="2023-06" db="EMBL/GenBank/DDBJ databases">
        <title>Paenibacillus polygonum sp. nov., an endophytic bacterium, isolated from Polygonum lapathifolium L. in Nanji Wetland National Nature Reserve, South of Poyang Lake, Jiangxi Province, China.</title>
        <authorList>
            <person name="Yu Z."/>
        </authorList>
    </citation>
    <scope>NUCLEOTIDE SEQUENCE [LARGE SCALE GENOMIC DNA]</scope>
    <source>
        <strain evidence="1 2">C31</strain>
    </source>
</reference>
<keyword evidence="2" id="KW-1185">Reference proteome</keyword>
<accession>A0ABY8X0L7</accession>
<evidence type="ECO:0008006" key="3">
    <source>
        <dbReference type="Google" id="ProtNLM"/>
    </source>
</evidence>
<dbReference type="RefSeq" id="WP_285744839.1">
    <property type="nucleotide sequence ID" value="NZ_CP127162.1"/>
</dbReference>
<gene>
    <name evidence="1" type="ORF">QPK24_22355</name>
</gene>
<evidence type="ECO:0000313" key="1">
    <source>
        <dbReference type="EMBL" id="WIV19027.1"/>
    </source>
</evidence>
<name>A0ABY8X0L7_9BACL</name>
<organism evidence="1 2">
    <name type="scientific">Paenibacillus polygoni</name>
    <dbReference type="NCBI Taxonomy" id="3050112"/>
    <lineage>
        <taxon>Bacteria</taxon>
        <taxon>Bacillati</taxon>
        <taxon>Bacillota</taxon>
        <taxon>Bacilli</taxon>
        <taxon>Bacillales</taxon>
        <taxon>Paenibacillaceae</taxon>
        <taxon>Paenibacillus</taxon>
    </lineage>
</organism>
<proteinExistence type="predicted"/>